<sequence>MSLATSYNVSNNFSKFNIKRVREYLICLVCNTPKMIQRELNGVSFYGCSNYVNKGDCKGVLREINGSMKMVCLHCENTLIMEKVESGRGGYACKNCNRKFYFIDLAKQNERKKDLEKEKKELLNEIEKQKIKRLERFILAGVKANIKENSFFLGCKNYPKCEWTASMDSQDLKCPKCNRLMKRKKNFKNNEFFTATSLTLNAMEFCLYINLKKKETNV</sequence>
<feature type="domain" description="DNA topoisomerase type IA zn finger" evidence="2">
    <location>
        <begin position="27"/>
        <end position="51"/>
    </location>
</feature>
<name>A0A377IS74_HELPX</name>
<dbReference type="RefSeq" id="WP_114991866.1">
    <property type="nucleotide sequence ID" value="NZ_UGHQ01000001.1"/>
</dbReference>
<gene>
    <name evidence="3" type="primary">cag2</name>
    <name evidence="3" type="ORF">NCTC13338_00994</name>
</gene>
<evidence type="ECO:0000313" key="3">
    <source>
        <dbReference type="EMBL" id="STO82873.1"/>
    </source>
</evidence>
<protein>
    <submittedName>
        <fullName evidence="3">Cag island protein</fullName>
    </submittedName>
</protein>
<dbReference type="InterPro" id="IPR013498">
    <property type="entry name" value="Topo_IA_Znf"/>
</dbReference>
<reference evidence="3 4" key="1">
    <citation type="submission" date="2018-06" db="EMBL/GenBank/DDBJ databases">
        <authorList>
            <consortium name="Pathogen Informatics"/>
            <person name="Doyle S."/>
        </authorList>
    </citation>
    <scope>NUCLEOTIDE SEQUENCE [LARGE SCALE GENOMIC DNA]</scope>
    <source>
        <strain evidence="3 4">NCTC13338</strain>
    </source>
</reference>
<dbReference type="AlphaFoldDB" id="A0A377IS74"/>
<organism evidence="3 4">
    <name type="scientific">Helicobacter pylori</name>
    <name type="common">Campylobacter pylori</name>
    <dbReference type="NCBI Taxonomy" id="210"/>
    <lineage>
        <taxon>Bacteria</taxon>
        <taxon>Pseudomonadati</taxon>
        <taxon>Campylobacterota</taxon>
        <taxon>Epsilonproteobacteria</taxon>
        <taxon>Campylobacterales</taxon>
        <taxon>Helicobacteraceae</taxon>
        <taxon>Helicobacter</taxon>
    </lineage>
</organism>
<dbReference type="GO" id="GO:0003677">
    <property type="term" value="F:DNA binding"/>
    <property type="evidence" value="ECO:0007669"/>
    <property type="project" value="InterPro"/>
</dbReference>
<proteinExistence type="predicted"/>
<dbReference type="EMBL" id="UGHQ01000001">
    <property type="protein sequence ID" value="STO82873.1"/>
    <property type="molecule type" value="Genomic_DNA"/>
</dbReference>
<evidence type="ECO:0000313" key="4">
    <source>
        <dbReference type="Proteomes" id="UP000254543"/>
    </source>
</evidence>
<evidence type="ECO:0000259" key="2">
    <source>
        <dbReference type="Pfam" id="PF01396"/>
    </source>
</evidence>
<dbReference type="Proteomes" id="UP000254543">
    <property type="component" value="Unassembled WGS sequence"/>
</dbReference>
<dbReference type="GO" id="GO:0003916">
    <property type="term" value="F:DNA topoisomerase activity"/>
    <property type="evidence" value="ECO:0007669"/>
    <property type="project" value="InterPro"/>
</dbReference>
<dbReference type="GO" id="GO:0006265">
    <property type="term" value="P:DNA topological change"/>
    <property type="evidence" value="ECO:0007669"/>
    <property type="project" value="InterPro"/>
</dbReference>
<dbReference type="GO" id="GO:0005694">
    <property type="term" value="C:chromosome"/>
    <property type="evidence" value="ECO:0007669"/>
    <property type="project" value="InterPro"/>
</dbReference>
<keyword evidence="1" id="KW-0175">Coiled coil</keyword>
<feature type="coiled-coil region" evidence="1">
    <location>
        <begin position="105"/>
        <end position="132"/>
    </location>
</feature>
<dbReference type="Pfam" id="PF01396">
    <property type="entry name" value="Zn_ribbon_Top1"/>
    <property type="match status" value="3"/>
</dbReference>
<feature type="domain" description="DNA topoisomerase type IA zn finger" evidence="2">
    <location>
        <begin position="149"/>
        <end position="168"/>
    </location>
</feature>
<accession>A0A377IS74</accession>
<evidence type="ECO:0000256" key="1">
    <source>
        <dbReference type="SAM" id="Coils"/>
    </source>
</evidence>
<feature type="domain" description="DNA topoisomerase type IA zn finger" evidence="2">
    <location>
        <begin position="173"/>
        <end position="192"/>
    </location>
</feature>